<dbReference type="PROSITE" id="PS51194">
    <property type="entry name" value="HELICASE_CTER"/>
    <property type="match status" value="1"/>
</dbReference>
<dbReference type="InterPro" id="IPR000330">
    <property type="entry name" value="SNF2_N"/>
</dbReference>
<evidence type="ECO:0000256" key="2">
    <source>
        <dbReference type="PROSITE-ProRule" id="PRU00325"/>
    </source>
</evidence>
<dbReference type="Pfam" id="PF00176">
    <property type="entry name" value="SNF2-rel_dom"/>
    <property type="match status" value="1"/>
</dbReference>
<keyword evidence="2" id="KW-0479">Metal-binding</keyword>
<dbReference type="Pfam" id="PF04434">
    <property type="entry name" value="SWIM"/>
    <property type="match status" value="1"/>
</dbReference>
<keyword evidence="2" id="KW-0863">Zinc-finger</keyword>
<dbReference type="InterPro" id="IPR001650">
    <property type="entry name" value="Helicase_C-like"/>
</dbReference>
<accession>A0A3S0RJC1</accession>
<dbReference type="InterPro" id="IPR038718">
    <property type="entry name" value="SNF2-like_sf"/>
</dbReference>
<dbReference type="GO" id="GO:0004386">
    <property type="term" value="F:helicase activity"/>
    <property type="evidence" value="ECO:0007669"/>
    <property type="project" value="UniProtKB-KW"/>
</dbReference>
<feature type="domain" description="Helicase C-terminal" evidence="5">
    <location>
        <begin position="889"/>
        <end position="1051"/>
    </location>
</feature>
<keyword evidence="6" id="KW-0547">Nucleotide-binding</keyword>
<dbReference type="Gene3D" id="3.40.50.300">
    <property type="entry name" value="P-loop containing nucleotide triphosphate hydrolases"/>
    <property type="match status" value="1"/>
</dbReference>
<protein>
    <submittedName>
        <fullName evidence="6">Helicase SNF</fullName>
    </submittedName>
</protein>
<dbReference type="InterPro" id="IPR007527">
    <property type="entry name" value="Znf_SWIM"/>
</dbReference>
<evidence type="ECO:0000256" key="1">
    <source>
        <dbReference type="ARBA" id="ARBA00022801"/>
    </source>
</evidence>
<dbReference type="InterPro" id="IPR049730">
    <property type="entry name" value="SNF2/RAD54-like_C"/>
</dbReference>
<dbReference type="SUPFAM" id="SSF52540">
    <property type="entry name" value="P-loop containing nucleoside triphosphate hydrolases"/>
    <property type="match status" value="2"/>
</dbReference>
<dbReference type="CDD" id="cd18793">
    <property type="entry name" value="SF2_C_SNF"/>
    <property type="match status" value="1"/>
</dbReference>
<dbReference type="Pfam" id="PF00271">
    <property type="entry name" value="Helicase_C"/>
    <property type="match status" value="1"/>
</dbReference>
<feature type="domain" description="Helicase ATP-binding" evidence="4">
    <location>
        <begin position="616"/>
        <end position="779"/>
    </location>
</feature>
<dbReference type="PROSITE" id="PS50966">
    <property type="entry name" value="ZF_SWIM"/>
    <property type="match status" value="1"/>
</dbReference>
<dbReference type="PANTHER" id="PTHR10799">
    <property type="entry name" value="SNF2/RAD54 HELICASE FAMILY"/>
    <property type="match status" value="1"/>
</dbReference>
<evidence type="ECO:0000313" key="7">
    <source>
        <dbReference type="Proteomes" id="UP000287910"/>
    </source>
</evidence>
<keyword evidence="1" id="KW-0378">Hydrolase</keyword>
<dbReference type="RefSeq" id="WP_126659097.1">
    <property type="nucleotide sequence ID" value="NZ_RYYR01000011.1"/>
</dbReference>
<proteinExistence type="predicted"/>
<dbReference type="GO" id="GO:0005524">
    <property type="term" value="F:ATP binding"/>
    <property type="evidence" value="ECO:0007669"/>
    <property type="project" value="InterPro"/>
</dbReference>
<dbReference type="GO" id="GO:0008270">
    <property type="term" value="F:zinc ion binding"/>
    <property type="evidence" value="ECO:0007669"/>
    <property type="project" value="UniProtKB-KW"/>
</dbReference>
<dbReference type="AlphaFoldDB" id="A0A3S0RJC1"/>
<keyword evidence="6" id="KW-0347">Helicase</keyword>
<feature type="domain" description="SWIM-type" evidence="3">
    <location>
        <begin position="51"/>
        <end position="90"/>
    </location>
</feature>
<comment type="caution">
    <text evidence="6">The sequence shown here is derived from an EMBL/GenBank/DDBJ whole genome shotgun (WGS) entry which is preliminary data.</text>
</comment>
<dbReference type="SMART" id="SM00487">
    <property type="entry name" value="DEXDc"/>
    <property type="match status" value="1"/>
</dbReference>
<evidence type="ECO:0000259" key="3">
    <source>
        <dbReference type="PROSITE" id="PS50966"/>
    </source>
</evidence>
<dbReference type="EMBL" id="RYYR01000011">
    <property type="protein sequence ID" value="RUL52250.1"/>
    <property type="molecule type" value="Genomic_DNA"/>
</dbReference>
<dbReference type="GO" id="GO:0016787">
    <property type="term" value="F:hydrolase activity"/>
    <property type="evidence" value="ECO:0007669"/>
    <property type="project" value="UniProtKB-KW"/>
</dbReference>
<evidence type="ECO:0000259" key="5">
    <source>
        <dbReference type="PROSITE" id="PS51194"/>
    </source>
</evidence>
<dbReference type="InterPro" id="IPR013663">
    <property type="entry name" value="Helicase_SWF/SNF/SWI_bac"/>
</dbReference>
<dbReference type="InterPro" id="IPR014001">
    <property type="entry name" value="Helicase_ATP-bd"/>
</dbReference>
<dbReference type="Gene3D" id="3.40.50.10810">
    <property type="entry name" value="Tandem AAA-ATPase domain"/>
    <property type="match status" value="1"/>
</dbReference>
<evidence type="ECO:0000259" key="4">
    <source>
        <dbReference type="PROSITE" id="PS51192"/>
    </source>
</evidence>
<dbReference type="InterPro" id="IPR027417">
    <property type="entry name" value="P-loop_NTPase"/>
</dbReference>
<dbReference type="PROSITE" id="PS51192">
    <property type="entry name" value="HELICASE_ATP_BIND_1"/>
    <property type="match status" value="1"/>
</dbReference>
<gene>
    <name evidence="6" type="ORF">EK386_10385</name>
</gene>
<keyword evidence="2" id="KW-0862">Zinc</keyword>
<name>A0A3S0RJC1_9BACI</name>
<keyword evidence="7" id="KW-1185">Reference proteome</keyword>
<dbReference type="Proteomes" id="UP000287910">
    <property type="component" value="Unassembled WGS sequence"/>
</dbReference>
<dbReference type="FunFam" id="3.40.50.300:FF:000533">
    <property type="entry name" value="Helicase, Snf2 family"/>
    <property type="match status" value="1"/>
</dbReference>
<organism evidence="6 7">
    <name type="scientific">Lysinibacillus antri</name>
    <dbReference type="NCBI Taxonomy" id="2498145"/>
    <lineage>
        <taxon>Bacteria</taxon>
        <taxon>Bacillati</taxon>
        <taxon>Bacillota</taxon>
        <taxon>Bacilli</taxon>
        <taxon>Bacillales</taxon>
        <taxon>Bacillaceae</taxon>
        <taxon>Lysinibacillus</taxon>
    </lineage>
</organism>
<reference evidence="6 7" key="1">
    <citation type="submission" date="2018-12" db="EMBL/GenBank/DDBJ databases">
        <title>Lysinibacillus antri sp. nov., isolated from a cave soil.</title>
        <authorList>
            <person name="Narsing Rao M.P."/>
            <person name="Zhang H."/>
            <person name="Dong Z.-Y."/>
            <person name="Niu X.-K."/>
            <person name="Zhang K."/>
            <person name="Fang B.-Z."/>
            <person name="Kang Y.-Q."/>
            <person name="Xiao M."/>
            <person name="Li W.-J."/>
        </authorList>
    </citation>
    <scope>NUCLEOTIDE SEQUENCE [LARGE SCALE GENOMIC DNA]</scope>
    <source>
        <strain evidence="6 7">SYSU K30002</strain>
    </source>
</reference>
<dbReference type="Pfam" id="PF08455">
    <property type="entry name" value="SNF2_assoc"/>
    <property type="match status" value="1"/>
</dbReference>
<sequence>MEVKLNRKIIEKLCGTVSFKRGDSFFRGNKVELIENDIDFCLGLVKGNEDFHVHIKKDSTGTIQTSCSCSSLLQFDKACQHVAAVLIAIYERQGAEKLLSLNIEATYVQANDFMTIFQTKQTRKSGHQMHFENREIVDLAIQLRPFENEDEQYLFEIQLKIGNSLIQDSRGFLENVYHRNNSRVTTSFTYDPMLHCFSKETDAIVQQLTHLVRDEMVLMDSTPQNRLLIVPSSFEGLFLLLLKANTTIEEYGTVYKLQMQDGPPPLQFHLRKIPDGHYQLHIHGFEKLKIFPSYHLVLSEGLLYNLTNEDSEILQQLKQMVAKGANHVSIASNQLNTFMETVVPNLKRLGHVEINDSILREMKKTSLVAKLYLDRLKHRLLAGLEFEYDHVVIQPLENNDVPIGNMVIRDVEKEAAILKMMEDSGFTQTEGGYYMQNEELEYHFLYHVLPKLHPLAQIYMTTAVRTRLVKKDVFPKIQVKVQKERTDWIEFKFEMTGIKDDEIKEILAALKVKQKYYRLPNGSLLSLETKEMEEIQRFLNEIPAQDDEYEASFNLPILNSLKFLDLIEESEVFSPEQSFRQLMDQLLHPETLKMEVPEYLDSILRDYQKHGYRWMKTLANYGFGGVLADDMGLGKTLQSITFIVSELESIRQQQKPILIVCPSSLTYNWLDELLSFAPEVQAIVIDGKKQEREKLLQDLQSMDVVITSYPLLRRDRKWYESQNFHTVFFDEAQAFKNPMTQTARTVKKIQADNRFALTGTPVENSLEELWSIYYVVFPQLFQKLEDYTFLPRKVIARRVRPFLLRRTKKEVLTELPGKQETLELSELLPEQKKLYVALLAKLRHDTLKHLDKETFASSRIRILAGLTRLRQVCCHPALFVEGYTGGSAKFEQLLQILEESQHSGRRVLIFSQFTKMLEMIGKELVWRNQSYFYLDGKTPADERVELCNRFNYGEREVFLISLKAGGTGLNLTGADTVILYDLWWNPAVEEQAADRAYRMGQKNVVEVIKLISRGTIEEKIHALQEKKRDLVTDILHPNENNASKLTEEDIREILML</sequence>
<dbReference type="SMART" id="SM00490">
    <property type="entry name" value="HELICc"/>
    <property type="match status" value="1"/>
</dbReference>
<evidence type="ECO:0000313" key="6">
    <source>
        <dbReference type="EMBL" id="RUL52250.1"/>
    </source>
</evidence>
<keyword evidence="6" id="KW-0067">ATP-binding</keyword>